<gene>
    <name evidence="3" type="ORF">C8Q69DRAFT_118072</name>
</gene>
<sequence length="167" mass="18070">MSRTNSDEQLQFLLSCIRYSNNGKVDFTEVAKECKIVSKGAAAKRYERMMKANGINPNGGPCPPSASPDSKTNTPTKGATVGKATKRKSNGGSPESKKAKIKKAAIENAEKLVVPKEEPSDNESKDTPSHTAYLSQGAMADEDTDKDLFDQFCNTGEDDSQEEELFA</sequence>
<feature type="compositionally biased region" description="Basic and acidic residues" evidence="1">
    <location>
        <begin position="104"/>
        <end position="128"/>
    </location>
</feature>
<feature type="compositionally biased region" description="Acidic residues" evidence="1">
    <location>
        <begin position="156"/>
        <end position="167"/>
    </location>
</feature>
<evidence type="ECO:0000313" key="3">
    <source>
        <dbReference type="EMBL" id="RWQ91839.1"/>
    </source>
</evidence>
<dbReference type="AlphaFoldDB" id="A0A443HJ86"/>
<keyword evidence="4" id="KW-1185">Reference proteome</keyword>
<dbReference type="RefSeq" id="XP_028481484.1">
    <property type="nucleotide sequence ID" value="XM_028625178.1"/>
</dbReference>
<dbReference type="InterPro" id="IPR054505">
    <property type="entry name" value="Myb_DNA-bind_8"/>
</dbReference>
<dbReference type="GeneID" id="39594455"/>
<organism evidence="3 4">
    <name type="scientific">Byssochlamys spectabilis</name>
    <name type="common">Paecilomyces variotii</name>
    <dbReference type="NCBI Taxonomy" id="264951"/>
    <lineage>
        <taxon>Eukaryota</taxon>
        <taxon>Fungi</taxon>
        <taxon>Dikarya</taxon>
        <taxon>Ascomycota</taxon>
        <taxon>Pezizomycotina</taxon>
        <taxon>Eurotiomycetes</taxon>
        <taxon>Eurotiomycetidae</taxon>
        <taxon>Eurotiales</taxon>
        <taxon>Thermoascaceae</taxon>
        <taxon>Paecilomyces</taxon>
    </lineage>
</organism>
<dbReference type="STRING" id="264951.A0A443HJ86"/>
<accession>A0A443HJ86</accession>
<dbReference type="Proteomes" id="UP000283841">
    <property type="component" value="Unassembled WGS sequence"/>
</dbReference>
<dbReference type="Pfam" id="PF22980">
    <property type="entry name" value="Myb_DNA-bind_8"/>
    <property type="match status" value="1"/>
</dbReference>
<evidence type="ECO:0000313" key="4">
    <source>
        <dbReference type="Proteomes" id="UP000283841"/>
    </source>
</evidence>
<dbReference type="EMBL" id="RCNU01000016">
    <property type="protein sequence ID" value="RWQ91839.1"/>
    <property type="molecule type" value="Genomic_DNA"/>
</dbReference>
<evidence type="ECO:0000259" key="2">
    <source>
        <dbReference type="Pfam" id="PF22980"/>
    </source>
</evidence>
<name>A0A443HJ86_BYSSP</name>
<comment type="caution">
    <text evidence="3">The sequence shown here is derived from an EMBL/GenBank/DDBJ whole genome shotgun (WGS) entry which is preliminary data.</text>
</comment>
<feature type="compositionally biased region" description="Polar residues" evidence="1">
    <location>
        <begin position="67"/>
        <end position="77"/>
    </location>
</feature>
<dbReference type="VEuPathDB" id="FungiDB:C8Q69DRAFT_118072"/>
<protein>
    <recommendedName>
        <fullName evidence="2">Myb-like DNA-binding domain-containing protein</fullName>
    </recommendedName>
</protein>
<feature type="domain" description="Myb-like DNA-binding" evidence="2">
    <location>
        <begin position="6"/>
        <end position="54"/>
    </location>
</feature>
<feature type="region of interest" description="Disordered" evidence="1">
    <location>
        <begin position="52"/>
        <end position="167"/>
    </location>
</feature>
<proteinExistence type="predicted"/>
<reference evidence="3 4" key="1">
    <citation type="journal article" date="2018" name="Front. Microbiol.">
        <title>Genomic and genetic insights into a cosmopolitan fungus, Paecilomyces variotii (Eurotiales).</title>
        <authorList>
            <person name="Urquhart A.S."/>
            <person name="Mondo S.J."/>
            <person name="Makela M.R."/>
            <person name="Hane J.K."/>
            <person name="Wiebenga A."/>
            <person name="He G."/>
            <person name="Mihaltcheva S."/>
            <person name="Pangilinan J."/>
            <person name="Lipzen A."/>
            <person name="Barry K."/>
            <person name="de Vries R.P."/>
            <person name="Grigoriev I.V."/>
            <person name="Idnurm A."/>
        </authorList>
    </citation>
    <scope>NUCLEOTIDE SEQUENCE [LARGE SCALE GENOMIC DNA]</scope>
    <source>
        <strain evidence="3 4">CBS 101075</strain>
    </source>
</reference>
<evidence type="ECO:0000256" key="1">
    <source>
        <dbReference type="SAM" id="MobiDB-lite"/>
    </source>
</evidence>